<accession>A0A081CJW9</accession>
<dbReference type="GeneID" id="26306022"/>
<reference evidence="3" key="1">
    <citation type="journal article" date="2014" name="Genome Announc.">
        <title>Draft Genome Sequence of the Yeast Pseudozyma antarctica Type Strain JCM10317, a Producer of the Glycolipid Biosurfactants, Mannosylerythritol Lipids.</title>
        <authorList>
            <person name="Saika A."/>
            <person name="Koike H."/>
            <person name="Hori T."/>
            <person name="Fukuoka T."/>
            <person name="Sato S."/>
            <person name="Habe H."/>
            <person name="Kitamoto D."/>
            <person name="Morita T."/>
        </authorList>
    </citation>
    <scope>NUCLEOTIDE SEQUENCE [LARGE SCALE GENOMIC DNA]</scope>
    <source>
        <strain evidence="3">JCM 10317</strain>
    </source>
</reference>
<evidence type="ECO:0000313" key="3">
    <source>
        <dbReference type="Proteomes" id="UP000053758"/>
    </source>
</evidence>
<feature type="chain" id="PRO_5001755816" evidence="1">
    <location>
        <begin position="45"/>
        <end position="289"/>
    </location>
</feature>
<proteinExistence type="predicted"/>
<name>A0A081CJW9_PSEA2</name>
<gene>
    <name evidence="2" type="ORF">PAN0_015d5190</name>
</gene>
<evidence type="ECO:0000256" key="1">
    <source>
        <dbReference type="SAM" id="SignalP"/>
    </source>
</evidence>
<dbReference type="EMBL" id="DF830082">
    <property type="protein sequence ID" value="GAK66965.1"/>
    <property type="molecule type" value="Genomic_DNA"/>
</dbReference>
<keyword evidence="3" id="KW-1185">Reference proteome</keyword>
<dbReference type="AlphaFoldDB" id="A0A081CJW9"/>
<sequence>MPPSPRVNLCCSQNLYPQSTASTMRWLSLLSVALLLVHIEAGGASPVAPATNEDAIISPRGSTAQDASQKVINKRAVNHAAGIVAGRGNNAMQEANLHDLSTTDLFKTLVIYDVQQRAREESQRASAQDGFLPSLSDMNPFVTHDYVVRLERNRPLVQLPSNRREVKESVIGLLNNRYYHQLNVNHDASFYKGGEEPVANVRSPDSAWMDIRPSTRRVTETQLTKQALEALGRTREWAKEQERAHPGTMPNEAVDRALDWAWGVWLKGTGMGAGHADFPVDTIISKMAR</sequence>
<dbReference type="HOGENOM" id="CLU_963099_0_0_1"/>
<evidence type="ECO:0000313" key="2">
    <source>
        <dbReference type="EMBL" id="GAK66965.1"/>
    </source>
</evidence>
<protein>
    <submittedName>
        <fullName evidence="2">Uncharacterized protein</fullName>
    </submittedName>
</protein>
<keyword evidence="1" id="KW-0732">Signal</keyword>
<dbReference type="Proteomes" id="UP000053758">
    <property type="component" value="Unassembled WGS sequence"/>
</dbReference>
<feature type="signal peptide" evidence="1">
    <location>
        <begin position="1"/>
        <end position="44"/>
    </location>
</feature>
<dbReference type="RefSeq" id="XP_014654985.1">
    <property type="nucleotide sequence ID" value="XM_014799499.1"/>
</dbReference>
<organism evidence="2 3">
    <name type="scientific">Pseudozyma antarctica</name>
    <name type="common">Yeast</name>
    <name type="synonym">Candida antarctica</name>
    <dbReference type="NCBI Taxonomy" id="84753"/>
    <lineage>
        <taxon>Eukaryota</taxon>
        <taxon>Fungi</taxon>
        <taxon>Dikarya</taxon>
        <taxon>Basidiomycota</taxon>
        <taxon>Ustilaginomycotina</taxon>
        <taxon>Ustilaginomycetes</taxon>
        <taxon>Ustilaginales</taxon>
        <taxon>Ustilaginaceae</taxon>
        <taxon>Moesziomyces</taxon>
    </lineage>
</organism>